<accession>A0ABU1UQ23</accession>
<dbReference type="RefSeq" id="WP_309970593.1">
    <property type="nucleotide sequence ID" value="NZ_JAVDWH010000001.1"/>
</dbReference>
<keyword evidence="2" id="KW-1185">Reference proteome</keyword>
<dbReference type="Proteomes" id="UP001257739">
    <property type="component" value="Unassembled WGS sequence"/>
</dbReference>
<evidence type="ECO:0008006" key="3">
    <source>
        <dbReference type="Google" id="ProtNLM"/>
    </source>
</evidence>
<dbReference type="EMBL" id="JAVDWH010000001">
    <property type="protein sequence ID" value="MDR7087271.1"/>
    <property type="molecule type" value="Genomic_DNA"/>
</dbReference>
<protein>
    <recommendedName>
        <fullName evidence="3">7-cyano-7-deazaguanine synthase</fullName>
    </recommendedName>
</protein>
<sequence>MTMKVGRTRQDVLEDGRHRTRAKVTFTDGTRRVLTFVTSPNIPFVKTNKGDLWLPTMLMVAKRRGEDLELTDPISERAASITRIQDILSTWYPQRMKRVEVHAPPAERNRRRLGSPKRITGTFFTGGVDSFYTLTKNADRIGAIVYGFGIDVPLREIEAVERTNALLEDVAAESGVRLLTARTTIRKFLQPDTRWGSEAHGAALASLATLFSPIVDRILVPASHTYSNAPKWGSHPMLDGLWSTDRLAVEHDGSEAGRPWKAQVIADNPVAQRNLRVCYMKFADMNCCRCLKCQRTMAGLAAIDRLDDFPTFHEPLDLELMAAYVMRRRGNDVTNVRNLYDFVRRQPGHDDIKKILWDLLEKPTV</sequence>
<gene>
    <name evidence="1" type="ORF">J2X11_002110</name>
</gene>
<comment type="caution">
    <text evidence="1">The sequence shown here is derived from an EMBL/GenBank/DDBJ whole genome shotgun (WGS) entry which is preliminary data.</text>
</comment>
<proteinExistence type="predicted"/>
<evidence type="ECO:0000313" key="2">
    <source>
        <dbReference type="Proteomes" id="UP001257739"/>
    </source>
</evidence>
<organism evidence="1 2">
    <name type="scientific">Aeromicrobium panaciterrae</name>
    <dbReference type="NCBI Taxonomy" id="363861"/>
    <lineage>
        <taxon>Bacteria</taxon>
        <taxon>Bacillati</taxon>
        <taxon>Actinomycetota</taxon>
        <taxon>Actinomycetes</taxon>
        <taxon>Propionibacteriales</taxon>
        <taxon>Nocardioidaceae</taxon>
        <taxon>Aeromicrobium</taxon>
    </lineage>
</organism>
<name>A0ABU1UQ23_9ACTN</name>
<reference evidence="1 2" key="1">
    <citation type="submission" date="2023-07" db="EMBL/GenBank/DDBJ databases">
        <title>Sorghum-associated microbial communities from plants grown in Nebraska, USA.</title>
        <authorList>
            <person name="Schachtman D."/>
        </authorList>
    </citation>
    <scope>NUCLEOTIDE SEQUENCE [LARGE SCALE GENOMIC DNA]</scope>
    <source>
        <strain evidence="1 2">BE248</strain>
    </source>
</reference>
<evidence type="ECO:0000313" key="1">
    <source>
        <dbReference type="EMBL" id="MDR7087271.1"/>
    </source>
</evidence>